<evidence type="ECO:0000313" key="17">
    <source>
        <dbReference type="EMBL" id="MBB3128679.1"/>
    </source>
</evidence>
<dbReference type="PRINTS" id="PR00344">
    <property type="entry name" value="BCTRLSENSOR"/>
</dbReference>
<dbReference type="EMBL" id="JACHXJ010000002">
    <property type="protein sequence ID" value="MBB3128679.1"/>
    <property type="molecule type" value="Genomic_DNA"/>
</dbReference>
<evidence type="ECO:0000256" key="1">
    <source>
        <dbReference type="ARBA" id="ARBA00000085"/>
    </source>
</evidence>
<accession>A0A839TTR8</accession>
<keyword evidence="4" id="KW-1003">Cell membrane</keyword>
<evidence type="ECO:0000256" key="10">
    <source>
        <dbReference type="ARBA" id="ARBA00022840"/>
    </source>
</evidence>
<reference evidence="17 18" key="1">
    <citation type="submission" date="2020-08" db="EMBL/GenBank/DDBJ databases">
        <title>Genomic Encyclopedia of Type Strains, Phase III (KMG-III): the genomes of soil and plant-associated and newly described type strains.</title>
        <authorList>
            <person name="Whitman W."/>
        </authorList>
    </citation>
    <scope>NUCLEOTIDE SEQUENCE [LARGE SCALE GENOMIC DNA]</scope>
    <source>
        <strain evidence="17 18">CECT 5831</strain>
    </source>
</reference>
<dbReference type="Gene3D" id="1.10.287.130">
    <property type="match status" value="1"/>
</dbReference>
<keyword evidence="11 14" id="KW-1133">Transmembrane helix</keyword>
<dbReference type="Gene3D" id="3.30.565.10">
    <property type="entry name" value="Histidine kinase-like ATPase, C-terminal domain"/>
    <property type="match status" value="1"/>
</dbReference>
<dbReference type="InterPro" id="IPR005467">
    <property type="entry name" value="His_kinase_dom"/>
</dbReference>
<keyword evidence="7 14" id="KW-0812">Transmembrane</keyword>
<dbReference type="RefSeq" id="WP_183582812.1">
    <property type="nucleotide sequence ID" value="NZ_JACHXJ010000002.1"/>
</dbReference>
<evidence type="ECO:0000256" key="8">
    <source>
        <dbReference type="ARBA" id="ARBA00022741"/>
    </source>
</evidence>
<dbReference type="InterPro" id="IPR003660">
    <property type="entry name" value="HAMP_dom"/>
</dbReference>
<feature type="transmembrane region" description="Helical" evidence="14">
    <location>
        <begin position="38"/>
        <end position="61"/>
    </location>
</feature>
<evidence type="ECO:0000256" key="13">
    <source>
        <dbReference type="ARBA" id="ARBA00023136"/>
    </source>
</evidence>
<dbReference type="GO" id="GO:0005886">
    <property type="term" value="C:plasma membrane"/>
    <property type="evidence" value="ECO:0007669"/>
    <property type="project" value="UniProtKB-SubCell"/>
</dbReference>
<dbReference type="InterPro" id="IPR036890">
    <property type="entry name" value="HATPase_C_sf"/>
</dbReference>
<keyword evidence="13 14" id="KW-0472">Membrane</keyword>
<comment type="catalytic activity">
    <reaction evidence="1">
        <text>ATP + protein L-histidine = ADP + protein N-phospho-L-histidine.</text>
        <dbReference type="EC" id="2.7.13.3"/>
    </reaction>
</comment>
<dbReference type="AlphaFoldDB" id="A0A839TTR8"/>
<dbReference type="SUPFAM" id="SSF47384">
    <property type="entry name" value="Homodimeric domain of signal transducing histidine kinase"/>
    <property type="match status" value="1"/>
</dbReference>
<dbReference type="Pfam" id="PF00672">
    <property type="entry name" value="HAMP"/>
    <property type="match status" value="1"/>
</dbReference>
<dbReference type="SMART" id="SM00387">
    <property type="entry name" value="HATPase_c"/>
    <property type="match status" value="1"/>
</dbReference>
<protein>
    <recommendedName>
        <fullName evidence="3">histidine kinase</fullName>
        <ecNumber evidence="3">2.7.13.3</ecNumber>
    </recommendedName>
</protein>
<comment type="caution">
    <text evidence="17">The sequence shown here is derived from an EMBL/GenBank/DDBJ whole genome shotgun (WGS) entry which is preliminary data.</text>
</comment>
<dbReference type="SUPFAM" id="SSF158472">
    <property type="entry name" value="HAMP domain-like"/>
    <property type="match status" value="1"/>
</dbReference>
<evidence type="ECO:0000256" key="6">
    <source>
        <dbReference type="ARBA" id="ARBA00022679"/>
    </source>
</evidence>
<dbReference type="InterPro" id="IPR003594">
    <property type="entry name" value="HATPase_dom"/>
</dbReference>
<proteinExistence type="predicted"/>
<evidence type="ECO:0000256" key="11">
    <source>
        <dbReference type="ARBA" id="ARBA00022989"/>
    </source>
</evidence>
<dbReference type="EC" id="2.7.13.3" evidence="3"/>
<dbReference type="SUPFAM" id="SSF55874">
    <property type="entry name" value="ATPase domain of HSP90 chaperone/DNA topoisomerase II/histidine kinase"/>
    <property type="match status" value="1"/>
</dbReference>
<dbReference type="InterPro" id="IPR004358">
    <property type="entry name" value="Sig_transdc_His_kin-like_C"/>
</dbReference>
<dbReference type="Proteomes" id="UP000517523">
    <property type="component" value="Unassembled WGS sequence"/>
</dbReference>
<gene>
    <name evidence="17" type="ORF">FHS19_003333</name>
</gene>
<evidence type="ECO:0000256" key="5">
    <source>
        <dbReference type="ARBA" id="ARBA00022553"/>
    </source>
</evidence>
<dbReference type="PROSITE" id="PS50885">
    <property type="entry name" value="HAMP"/>
    <property type="match status" value="1"/>
</dbReference>
<keyword evidence="6" id="KW-0808">Transferase</keyword>
<comment type="subcellular location">
    <subcellularLocation>
        <location evidence="2">Cell membrane</location>
        <topology evidence="2">Multi-pass membrane protein</topology>
    </subcellularLocation>
</comment>
<evidence type="ECO:0000259" key="16">
    <source>
        <dbReference type="PROSITE" id="PS50885"/>
    </source>
</evidence>
<dbReference type="InterPro" id="IPR050398">
    <property type="entry name" value="HssS/ArlS-like"/>
</dbReference>
<dbReference type="InterPro" id="IPR036097">
    <property type="entry name" value="HisK_dim/P_sf"/>
</dbReference>
<evidence type="ECO:0000256" key="12">
    <source>
        <dbReference type="ARBA" id="ARBA00023012"/>
    </source>
</evidence>
<dbReference type="Pfam" id="PF00512">
    <property type="entry name" value="HisKA"/>
    <property type="match status" value="1"/>
</dbReference>
<keyword evidence="10" id="KW-0067">ATP-binding</keyword>
<feature type="domain" description="Histidine kinase" evidence="15">
    <location>
        <begin position="129"/>
        <end position="346"/>
    </location>
</feature>
<dbReference type="GO" id="GO:0000155">
    <property type="term" value="F:phosphorelay sensor kinase activity"/>
    <property type="evidence" value="ECO:0007669"/>
    <property type="project" value="InterPro"/>
</dbReference>
<evidence type="ECO:0000256" key="9">
    <source>
        <dbReference type="ARBA" id="ARBA00022777"/>
    </source>
</evidence>
<dbReference type="CDD" id="cd06225">
    <property type="entry name" value="HAMP"/>
    <property type="match status" value="1"/>
</dbReference>
<dbReference type="CDD" id="cd00075">
    <property type="entry name" value="HATPase"/>
    <property type="match status" value="1"/>
</dbReference>
<organism evidence="17 18">
    <name type="scientific">Paenibacillus rhizosphaerae</name>
    <dbReference type="NCBI Taxonomy" id="297318"/>
    <lineage>
        <taxon>Bacteria</taxon>
        <taxon>Bacillati</taxon>
        <taxon>Bacillota</taxon>
        <taxon>Bacilli</taxon>
        <taxon>Bacillales</taxon>
        <taxon>Paenibacillaceae</taxon>
        <taxon>Paenibacillus</taxon>
    </lineage>
</organism>
<keyword evidence="5" id="KW-0597">Phosphoprotein</keyword>
<name>A0A839TTR8_9BACL</name>
<dbReference type="InterPro" id="IPR003661">
    <property type="entry name" value="HisK_dim/P_dom"/>
</dbReference>
<evidence type="ECO:0000256" key="2">
    <source>
        <dbReference type="ARBA" id="ARBA00004651"/>
    </source>
</evidence>
<sequence length="346" mass="38663">MRLGIRTKLVLAFEATVVIPVLVFLAEGSSKSGGVENAFALIIAQSILLVACTSIVSGIIIRSVLKPLDELHQATEKIMSGDLDYEIQYKKSDEMGRYCQAFEQMRVQLKGSLRRQAALEQSRKELIASISHDLRTPLSSIRGYVEGLEDGIVHDREKFNRYISVIKNKTEYLDNQIESLFQYSQLELSGGDHDLCRRNSKEMLEAILGPYKVEFTDCKIRLEIVLPFPRVEILANERSLSQVFDNLIANAKRYVGESGIITVQAKADDRYLTVSVADDGAGISPEDLPHVFDQFYRAEKSRSRNYGGAGLGLAICKKAIENHGGTIWVESIPNTITKFNFTLPIV</sequence>
<dbReference type="PANTHER" id="PTHR45528:SF1">
    <property type="entry name" value="SENSOR HISTIDINE KINASE CPXA"/>
    <property type="match status" value="1"/>
</dbReference>
<evidence type="ECO:0000313" key="18">
    <source>
        <dbReference type="Proteomes" id="UP000517523"/>
    </source>
</evidence>
<keyword evidence="12" id="KW-0902">Two-component regulatory system</keyword>
<dbReference type="PROSITE" id="PS50109">
    <property type="entry name" value="HIS_KIN"/>
    <property type="match status" value="1"/>
</dbReference>
<feature type="domain" description="HAMP" evidence="16">
    <location>
        <begin position="62"/>
        <end position="114"/>
    </location>
</feature>
<dbReference type="PANTHER" id="PTHR45528">
    <property type="entry name" value="SENSOR HISTIDINE KINASE CPXA"/>
    <property type="match status" value="1"/>
</dbReference>
<evidence type="ECO:0000256" key="7">
    <source>
        <dbReference type="ARBA" id="ARBA00022692"/>
    </source>
</evidence>
<evidence type="ECO:0000256" key="3">
    <source>
        <dbReference type="ARBA" id="ARBA00012438"/>
    </source>
</evidence>
<dbReference type="GO" id="GO:0005524">
    <property type="term" value="F:ATP binding"/>
    <property type="evidence" value="ECO:0007669"/>
    <property type="project" value="UniProtKB-KW"/>
</dbReference>
<dbReference type="CDD" id="cd00082">
    <property type="entry name" value="HisKA"/>
    <property type="match status" value="1"/>
</dbReference>
<keyword evidence="8" id="KW-0547">Nucleotide-binding</keyword>
<keyword evidence="9 17" id="KW-0418">Kinase</keyword>
<evidence type="ECO:0000259" key="15">
    <source>
        <dbReference type="PROSITE" id="PS50109"/>
    </source>
</evidence>
<feature type="transmembrane region" description="Helical" evidence="14">
    <location>
        <begin position="9"/>
        <end position="26"/>
    </location>
</feature>
<dbReference type="Pfam" id="PF02518">
    <property type="entry name" value="HATPase_c"/>
    <property type="match status" value="1"/>
</dbReference>
<evidence type="ECO:0000256" key="4">
    <source>
        <dbReference type="ARBA" id="ARBA00022475"/>
    </source>
</evidence>
<dbReference type="SMART" id="SM00388">
    <property type="entry name" value="HisKA"/>
    <property type="match status" value="1"/>
</dbReference>
<dbReference type="Gene3D" id="6.10.340.10">
    <property type="match status" value="1"/>
</dbReference>
<dbReference type="SMART" id="SM00304">
    <property type="entry name" value="HAMP"/>
    <property type="match status" value="1"/>
</dbReference>
<evidence type="ECO:0000256" key="14">
    <source>
        <dbReference type="SAM" id="Phobius"/>
    </source>
</evidence>
<dbReference type="FunFam" id="3.30.565.10:FF:000006">
    <property type="entry name" value="Sensor histidine kinase WalK"/>
    <property type="match status" value="1"/>
</dbReference>